<dbReference type="InParanoid" id="A0A2T3B939"/>
<evidence type="ECO:0000259" key="2">
    <source>
        <dbReference type="Pfam" id="PF25540"/>
    </source>
</evidence>
<feature type="compositionally biased region" description="Basic residues" evidence="1">
    <location>
        <begin position="262"/>
        <end position="272"/>
    </location>
</feature>
<gene>
    <name evidence="3" type="ORF">M430DRAFT_17319</name>
</gene>
<dbReference type="InterPro" id="IPR057683">
    <property type="entry name" value="DUF7923"/>
</dbReference>
<feature type="region of interest" description="Disordered" evidence="1">
    <location>
        <begin position="349"/>
        <end position="369"/>
    </location>
</feature>
<dbReference type="RefSeq" id="XP_024723445.1">
    <property type="nucleotide sequence ID" value="XM_024863645.1"/>
</dbReference>
<sequence>MTSISNSETDYRSRFKELQSIEDKKDFLIEELLAALDTITGQQNELKSDLDTEREVRRRLQRTLREAQPVQERFALLIIHLDADVFLFEDSWIHEPVEGGEGMVSALQENTHEYLSSLMDDVSGVEVIVKIYGDLFKMWQRYEEEGSSLGSSDLTRFFSHFNRTEPLVDFMDIGPRKESIVKKLSGVLGHYLTDSRCEHVLLAAPYASIDPIVSPHTTTLSPTPNRLTIIPPPSPSSRTRKPYDSLPYPTTNLFDSLFIHPPHPKTRKKHSKSPPPPAAPAPPPATANVPKLRIRGAKAHERREEPSPVRPGPLLRAPSPPPGYAGPAMGMGMGGQKWGPMQVARVPHGRNEYPRGVMEGPGVPVLRWP</sequence>
<feature type="region of interest" description="Disordered" evidence="1">
    <location>
        <begin position="215"/>
        <end position="325"/>
    </location>
</feature>
<keyword evidence="4" id="KW-1185">Reference proteome</keyword>
<organism evidence="3 4">
    <name type="scientific">Amorphotheca resinae ATCC 22711</name>
    <dbReference type="NCBI Taxonomy" id="857342"/>
    <lineage>
        <taxon>Eukaryota</taxon>
        <taxon>Fungi</taxon>
        <taxon>Dikarya</taxon>
        <taxon>Ascomycota</taxon>
        <taxon>Pezizomycotina</taxon>
        <taxon>Leotiomycetes</taxon>
        <taxon>Helotiales</taxon>
        <taxon>Amorphothecaceae</taxon>
        <taxon>Amorphotheca</taxon>
    </lineage>
</organism>
<evidence type="ECO:0000313" key="4">
    <source>
        <dbReference type="Proteomes" id="UP000241818"/>
    </source>
</evidence>
<feature type="compositionally biased region" description="Basic and acidic residues" evidence="1">
    <location>
        <begin position="298"/>
        <end position="307"/>
    </location>
</feature>
<feature type="compositionally biased region" description="Pro residues" evidence="1">
    <location>
        <begin position="273"/>
        <end position="285"/>
    </location>
</feature>
<dbReference type="EMBL" id="KZ679008">
    <property type="protein sequence ID" value="PSS23399.1"/>
    <property type="molecule type" value="Genomic_DNA"/>
</dbReference>
<dbReference type="AlphaFoldDB" id="A0A2T3B939"/>
<feature type="compositionally biased region" description="Polar residues" evidence="1">
    <location>
        <begin position="215"/>
        <end position="226"/>
    </location>
</feature>
<accession>A0A2T3B939</accession>
<evidence type="ECO:0000313" key="3">
    <source>
        <dbReference type="EMBL" id="PSS23399.1"/>
    </source>
</evidence>
<dbReference type="OrthoDB" id="2270193at2759"/>
<name>A0A2T3B939_AMORE</name>
<evidence type="ECO:0000256" key="1">
    <source>
        <dbReference type="SAM" id="MobiDB-lite"/>
    </source>
</evidence>
<dbReference type="PANTHER" id="PTHR37543:SF1">
    <property type="entry name" value="CCCH ZINC FINGER DNA BINDING PROTEIN (AFU_ORTHOLOGUE AFUA_5G12760)"/>
    <property type="match status" value="1"/>
</dbReference>
<dbReference type="PANTHER" id="PTHR37543">
    <property type="entry name" value="CCCH ZINC FINGER DNA BINDING PROTEIN (AFU_ORTHOLOGUE AFUA_5G12760)"/>
    <property type="match status" value="1"/>
</dbReference>
<dbReference type="Pfam" id="PF25540">
    <property type="entry name" value="DUF7923"/>
    <property type="match status" value="1"/>
</dbReference>
<protein>
    <recommendedName>
        <fullName evidence="2">DUF7923 domain-containing protein</fullName>
    </recommendedName>
</protein>
<reference evidence="3 4" key="1">
    <citation type="journal article" date="2018" name="New Phytol.">
        <title>Comparative genomics and transcriptomics depict ericoid mycorrhizal fungi as versatile saprotrophs and plant mutualists.</title>
        <authorList>
            <person name="Martino E."/>
            <person name="Morin E."/>
            <person name="Grelet G.A."/>
            <person name="Kuo A."/>
            <person name="Kohler A."/>
            <person name="Daghino S."/>
            <person name="Barry K.W."/>
            <person name="Cichocki N."/>
            <person name="Clum A."/>
            <person name="Dockter R.B."/>
            <person name="Hainaut M."/>
            <person name="Kuo R.C."/>
            <person name="LaButti K."/>
            <person name="Lindahl B.D."/>
            <person name="Lindquist E.A."/>
            <person name="Lipzen A."/>
            <person name="Khouja H.R."/>
            <person name="Magnuson J."/>
            <person name="Murat C."/>
            <person name="Ohm R.A."/>
            <person name="Singer S.W."/>
            <person name="Spatafora J.W."/>
            <person name="Wang M."/>
            <person name="Veneault-Fourrey C."/>
            <person name="Henrissat B."/>
            <person name="Grigoriev I.V."/>
            <person name="Martin F.M."/>
            <person name="Perotto S."/>
        </authorList>
    </citation>
    <scope>NUCLEOTIDE SEQUENCE [LARGE SCALE GENOMIC DNA]</scope>
    <source>
        <strain evidence="3 4">ATCC 22711</strain>
    </source>
</reference>
<dbReference type="Proteomes" id="UP000241818">
    <property type="component" value="Unassembled WGS sequence"/>
</dbReference>
<dbReference type="GeneID" id="36571726"/>
<feature type="domain" description="DUF7923" evidence="2">
    <location>
        <begin position="76"/>
        <end position="204"/>
    </location>
</feature>
<proteinExistence type="predicted"/>